<dbReference type="InterPro" id="IPR001279">
    <property type="entry name" value="Metallo-B-lactamas"/>
</dbReference>
<proteinExistence type="predicted"/>
<feature type="domain" description="Metallo-beta-lactamase" evidence="1">
    <location>
        <begin position="14"/>
        <end position="233"/>
    </location>
</feature>
<dbReference type="Pfam" id="PF00753">
    <property type="entry name" value="Lactamase_B"/>
    <property type="match status" value="1"/>
</dbReference>
<dbReference type="RefSeq" id="WP_092660192.1">
    <property type="nucleotide sequence ID" value="NZ_FOCX01000009.1"/>
</dbReference>
<dbReference type="InterPro" id="IPR036388">
    <property type="entry name" value="WH-like_DNA-bd_sf"/>
</dbReference>
<accession>A0A1H8MWS0</accession>
<dbReference type="Gene3D" id="3.60.15.10">
    <property type="entry name" value="Ribonuclease Z/Hydroxyacylglutathione hydrolase-like"/>
    <property type="match status" value="1"/>
</dbReference>
<dbReference type="EMBL" id="FOCX01000009">
    <property type="protein sequence ID" value="SEO21807.1"/>
    <property type="molecule type" value="Genomic_DNA"/>
</dbReference>
<dbReference type="SMART" id="SM00849">
    <property type="entry name" value="Lactamase_B"/>
    <property type="match status" value="1"/>
</dbReference>
<evidence type="ECO:0000313" key="2">
    <source>
        <dbReference type="EMBL" id="SEO21807.1"/>
    </source>
</evidence>
<keyword evidence="3" id="KW-1185">Reference proteome</keyword>
<dbReference type="PANTHER" id="PTHR23131">
    <property type="entry name" value="ENDORIBONUCLEASE LACTB2"/>
    <property type="match status" value="1"/>
</dbReference>
<organism evidence="2 3">
    <name type="scientific">Halorientalis persicus</name>
    <dbReference type="NCBI Taxonomy" id="1367881"/>
    <lineage>
        <taxon>Archaea</taxon>
        <taxon>Methanobacteriati</taxon>
        <taxon>Methanobacteriota</taxon>
        <taxon>Stenosarchaea group</taxon>
        <taxon>Halobacteria</taxon>
        <taxon>Halobacteriales</taxon>
        <taxon>Haloarculaceae</taxon>
        <taxon>Halorientalis</taxon>
    </lineage>
</organism>
<gene>
    <name evidence="2" type="ORF">SAMN05216388_1009157</name>
</gene>
<dbReference type="InterPro" id="IPR036866">
    <property type="entry name" value="RibonucZ/Hydroxyglut_hydro"/>
</dbReference>
<evidence type="ECO:0000259" key="1">
    <source>
        <dbReference type="SMART" id="SM00849"/>
    </source>
</evidence>
<reference evidence="3" key="1">
    <citation type="submission" date="2016-10" db="EMBL/GenBank/DDBJ databases">
        <authorList>
            <person name="Varghese N."/>
            <person name="Submissions S."/>
        </authorList>
    </citation>
    <scope>NUCLEOTIDE SEQUENCE [LARGE SCALE GENOMIC DNA]</scope>
    <source>
        <strain evidence="3">IBRC-M 10043</strain>
    </source>
</reference>
<dbReference type="CDD" id="cd07725">
    <property type="entry name" value="TTHA1429-like_MBL-fold"/>
    <property type="match status" value="1"/>
</dbReference>
<evidence type="ECO:0000313" key="3">
    <source>
        <dbReference type="Proteomes" id="UP000198775"/>
    </source>
</evidence>
<protein>
    <submittedName>
        <fullName evidence="2">Glyoxylase, beta-lactamase superfamily II</fullName>
    </submittedName>
</protein>
<dbReference type="InterPro" id="IPR050662">
    <property type="entry name" value="Sec-metab_biosynth-thioest"/>
</dbReference>
<dbReference type="AlphaFoldDB" id="A0A1H8MWS0"/>
<dbReference type="OrthoDB" id="205181at2157"/>
<name>A0A1H8MWS0_9EURY</name>
<dbReference type="Gene3D" id="1.10.10.10">
    <property type="entry name" value="Winged helix-like DNA-binding domain superfamily/Winged helix DNA-binding domain"/>
    <property type="match status" value="1"/>
</dbReference>
<dbReference type="Proteomes" id="UP000198775">
    <property type="component" value="Unassembled WGS sequence"/>
</dbReference>
<dbReference type="SUPFAM" id="SSF56281">
    <property type="entry name" value="Metallo-hydrolase/oxidoreductase"/>
    <property type="match status" value="1"/>
</dbReference>
<sequence length="339" mass="37188">MERISLENDELEGANNVYLFDTATETVLIDTGEQSRESALRAALENHEVTVADIDEIFLTHWHPDHSGLAGVLQETSGATVRIHECDAPLARADEEVWESYTSTQQSRLESWGVPAAKRQQLFAHRERAEVAEYPSVSSVTTFGDGETFTIGDQILEVRHTPGHTAGSVCFALGRSTTDATGRREIITGDTLLPNYTPNIGGTDARLDQPLDQYLSSLRYLEAAEYDCGWPGHRTPIANPSNRARQIIAHHEQRAGRILSILDRIGPADVWTVCTELFGGLDGFHILVGAGEAYAHLEHLQQQGDVESVDGTYRAVDEVLAALDSDSDTWPLAIGDRSV</sequence>
<dbReference type="PANTHER" id="PTHR23131:SF4">
    <property type="entry name" value="METALLO-BETA-LACTAMASE SUPERFAMILY POTEIN"/>
    <property type="match status" value="1"/>
</dbReference>